<evidence type="ECO:0000313" key="2">
    <source>
        <dbReference type="EMBL" id="AES89692.2"/>
    </source>
</evidence>
<organism evidence="2 4">
    <name type="scientific">Medicago truncatula</name>
    <name type="common">Barrel medic</name>
    <name type="synonym">Medicago tribuloides</name>
    <dbReference type="NCBI Taxonomy" id="3880"/>
    <lineage>
        <taxon>Eukaryota</taxon>
        <taxon>Viridiplantae</taxon>
        <taxon>Streptophyta</taxon>
        <taxon>Embryophyta</taxon>
        <taxon>Tracheophyta</taxon>
        <taxon>Spermatophyta</taxon>
        <taxon>Magnoliopsida</taxon>
        <taxon>eudicotyledons</taxon>
        <taxon>Gunneridae</taxon>
        <taxon>Pentapetalae</taxon>
        <taxon>rosids</taxon>
        <taxon>fabids</taxon>
        <taxon>Fabales</taxon>
        <taxon>Fabaceae</taxon>
        <taxon>Papilionoideae</taxon>
        <taxon>50 kb inversion clade</taxon>
        <taxon>NPAAA clade</taxon>
        <taxon>Hologalegina</taxon>
        <taxon>IRL clade</taxon>
        <taxon>Trifolieae</taxon>
        <taxon>Medicago</taxon>
    </lineage>
</organism>
<dbReference type="EnsemblPlants" id="AES89692">
    <property type="protein sequence ID" value="AES89692"/>
    <property type="gene ID" value="MTR_4g078690"/>
</dbReference>
<evidence type="ECO:0000313" key="4">
    <source>
        <dbReference type="Proteomes" id="UP000002051"/>
    </source>
</evidence>
<reference evidence="2 4" key="1">
    <citation type="journal article" date="2011" name="Nature">
        <title>The Medicago genome provides insight into the evolution of rhizobial symbioses.</title>
        <authorList>
            <person name="Young N.D."/>
            <person name="Debelle F."/>
            <person name="Oldroyd G.E."/>
            <person name="Geurts R."/>
            <person name="Cannon S.B."/>
            <person name="Udvardi M.K."/>
            <person name="Benedito V.A."/>
            <person name="Mayer K.F."/>
            <person name="Gouzy J."/>
            <person name="Schoof H."/>
            <person name="Van de Peer Y."/>
            <person name="Proost S."/>
            <person name="Cook D.R."/>
            <person name="Meyers B.C."/>
            <person name="Spannagl M."/>
            <person name="Cheung F."/>
            <person name="De Mita S."/>
            <person name="Krishnakumar V."/>
            <person name="Gundlach H."/>
            <person name="Zhou S."/>
            <person name="Mudge J."/>
            <person name="Bharti A.K."/>
            <person name="Murray J.D."/>
            <person name="Naoumkina M.A."/>
            <person name="Rosen B."/>
            <person name="Silverstein K.A."/>
            <person name="Tang H."/>
            <person name="Rombauts S."/>
            <person name="Zhao P.X."/>
            <person name="Zhou P."/>
            <person name="Barbe V."/>
            <person name="Bardou P."/>
            <person name="Bechner M."/>
            <person name="Bellec A."/>
            <person name="Berger A."/>
            <person name="Berges H."/>
            <person name="Bidwell S."/>
            <person name="Bisseling T."/>
            <person name="Choisne N."/>
            <person name="Couloux A."/>
            <person name="Denny R."/>
            <person name="Deshpande S."/>
            <person name="Dai X."/>
            <person name="Doyle J.J."/>
            <person name="Dudez A.M."/>
            <person name="Farmer A.D."/>
            <person name="Fouteau S."/>
            <person name="Franken C."/>
            <person name="Gibelin C."/>
            <person name="Gish J."/>
            <person name="Goldstein S."/>
            <person name="Gonzalez A.J."/>
            <person name="Green P.J."/>
            <person name="Hallab A."/>
            <person name="Hartog M."/>
            <person name="Hua A."/>
            <person name="Humphray S.J."/>
            <person name="Jeong D.H."/>
            <person name="Jing Y."/>
            <person name="Jocker A."/>
            <person name="Kenton S.M."/>
            <person name="Kim D.J."/>
            <person name="Klee K."/>
            <person name="Lai H."/>
            <person name="Lang C."/>
            <person name="Lin S."/>
            <person name="Macmil S.L."/>
            <person name="Magdelenat G."/>
            <person name="Matthews L."/>
            <person name="McCorrison J."/>
            <person name="Monaghan E.L."/>
            <person name="Mun J.H."/>
            <person name="Najar F.Z."/>
            <person name="Nicholson C."/>
            <person name="Noirot C."/>
            <person name="O'Bleness M."/>
            <person name="Paule C.R."/>
            <person name="Poulain J."/>
            <person name="Prion F."/>
            <person name="Qin B."/>
            <person name="Qu C."/>
            <person name="Retzel E.F."/>
            <person name="Riddle C."/>
            <person name="Sallet E."/>
            <person name="Samain S."/>
            <person name="Samson N."/>
            <person name="Sanders I."/>
            <person name="Saurat O."/>
            <person name="Scarpelli C."/>
            <person name="Schiex T."/>
            <person name="Segurens B."/>
            <person name="Severin A.J."/>
            <person name="Sherrier D.J."/>
            <person name="Shi R."/>
            <person name="Sims S."/>
            <person name="Singer S.R."/>
            <person name="Sinharoy S."/>
            <person name="Sterck L."/>
            <person name="Viollet A."/>
            <person name="Wang B.B."/>
            <person name="Wang K."/>
            <person name="Wang M."/>
            <person name="Wang X."/>
            <person name="Warfsmann J."/>
            <person name="Weissenbach J."/>
            <person name="White D.D."/>
            <person name="White J.D."/>
            <person name="Wiley G.B."/>
            <person name="Wincker P."/>
            <person name="Xing Y."/>
            <person name="Yang L."/>
            <person name="Yao Z."/>
            <person name="Ying F."/>
            <person name="Zhai J."/>
            <person name="Zhou L."/>
            <person name="Zuber A."/>
            <person name="Denarie J."/>
            <person name="Dixon R.A."/>
            <person name="May G.D."/>
            <person name="Schwartz D.C."/>
            <person name="Rogers J."/>
            <person name="Quetier F."/>
            <person name="Town C.D."/>
            <person name="Roe B.A."/>
        </authorList>
    </citation>
    <scope>NUCLEOTIDE SEQUENCE [LARGE SCALE GENOMIC DNA]</scope>
    <source>
        <strain evidence="2">A17</strain>
        <strain evidence="3 4">cv. Jemalong A17</strain>
    </source>
</reference>
<feature type="transmembrane region" description="Helical" evidence="1">
    <location>
        <begin position="153"/>
        <end position="176"/>
    </location>
</feature>
<name>G7JTW3_MEDTR</name>
<dbReference type="EMBL" id="CM001220">
    <property type="protein sequence ID" value="AES89692.2"/>
    <property type="molecule type" value="Genomic_DNA"/>
</dbReference>
<dbReference type="Proteomes" id="UP000002051">
    <property type="component" value="Chromosome 4"/>
</dbReference>
<accession>G7JTW3</accession>
<reference evidence="2 4" key="2">
    <citation type="journal article" date="2014" name="BMC Genomics">
        <title>An improved genome release (version Mt4.0) for the model legume Medicago truncatula.</title>
        <authorList>
            <person name="Tang H."/>
            <person name="Krishnakumar V."/>
            <person name="Bidwell S."/>
            <person name="Rosen B."/>
            <person name="Chan A."/>
            <person name="Zhou S."/>
            <person name="Gentzbittel L."/>
            <person name="Childs K.L."/>
            <person name="Yandell M."/>
            <person name="Gundlach H."/>
            <person name="Mayer K.F."/>
            <person name="Schwartz D.C."/>
            <person name="Town C.D."/>
        </authorList>
    </citation>
    <scope>GENOME REANNOTATION</scope>
    <source>
        <strain evidence="3 4">cv. Jemalong A17</strain>
    </source>
</reference>
<sequence>MVVSPISNSRTVFQALSLMAAPPPSWLTPTRPPPKPPWLGYVLDLLFADVSLVHSFNGSLTCWNRILIAKLLAAPTDLNILTTKQIDSRHVDTLNKFETIYSRTVLAEVKEMICNWINLKTLDSLFNFAIDHMWKNLSWLFGSKDGKGVASLYLCYVYQILVDLVFMFNFSVWMGYVPTHLFVNTASYAALCFNDGCVPASV</sequence>
<protein>
    <submittedName>
        <fullName evidence="2">Transmembrane protein, putative</fullName>
    </submittedName>
</protein>
<keyword evidence="1" id="KW-0472">Membrane</keyword>
<accession>A0A0C3X0C1</accession>
<evidence type="ECO:0000313" key="3">
    <source>
        <dbReference type="EnsemblPlants" id="AES89692"/>
    </source>
</evidence>
<dbReference type="AlphaFoldDB" id="G7JTW3"/>
<keyword evidence="1 2" id="KW-0812">Transmembrane</keyword>
<dbReference type="HOGENOM" id="CLU_1356484_0_0_1"/>
<dbReference type="PaxDb" id="3880-AES89692"/>
<reference evidence="3" key="3">
    <citation type="submission" date="2015-04" db="UniProtKB">
        <authorList>
            <consortium name="EnsemblPlants"/>
        </authorList>
    </citation>
    <scope>IDENTIFICATION</scope>
    <source>
        <strain evidence="3">cv. Jemalong A17</strain>
    </source>
</reference>
<keyword evidence="4" id="KW-1185">Reference proteome</keyword>
<gene>
    <name evidence="2" type="ordered locus">MTR_4g078690</name>
</gene>
<evidence type="ECO:0000256" key="1">
    <source>
        <dbReference type="SAM" id="Phobius"/>
    </source>
</evidence>
<proteinExistence type="predicted"/>
<keyword evidence="1" id="KW-1133">Transmembrane helix</keyword>